<proteinExistence type="predicted"/>
<accession>A0A0E9XLJ6</accession>
<dbReference type="EMBL" id="GBXM01006004">
    <property type="protein sequence ID" value="JAI02574.1"/>
    <property type="molecule type" value="Transcribed_RNA"/>
</dbReference>
<reference evidence="1" key="2">
    <citation type="journal article" date="2015" name="Fish Shellfish Immunol.">
        <title>Early steps in the European eel (Anguilla anguilla)-Vibrio vulnificus interaction in the gills: Role of the RtxA13 toxin.</title>
        <authorList>
            <person name="Callol A."/>
            <person name="Pajuelo D."/>
            <person name="Ebbesson L."/>
            <person name="Teles M."/>
            <person name="MacKenzie S."/>
            <person name="Amaro C."/>
        </authorList>
    </citation>
    <scope>NUCLEOTIDE SEQUENCE</scope>
</reference>
<name>A0A0E9XLJ6_ANGAN</name>
<sequence>MAGQECSTPGLPNPVPGDLLSCSFSFQPYLAHLTTITSSSVRSLAVECGVLFRIGVKTSDRVWQPYSPIFFNFFFFY</sequence>
<evidence type="ECO:0000313" key="1">
    <source>
        <dbReference type="EMBL" id="JAI02574.1"/>
    </source>
</evidence>
<organism evidence="1">
    <name type="scientific">Anguilla anguilla</name>
    <name type="common">European freshwater eel</name>
    <name type="synonym">Muraena anguilla</name>
    <dbReference type="NCBI Taxonomy" id="7936"/>
    <lineage>
        <taxon>Eukaryota</taxon>
        <taxon>Metazoa</taxon>
        <taxon>Chordata</taxon>
        <taxon>Craniata</taxon>
        <taxon>Vertebrata</taxon>
        <taxon>Euteleostomi</taxon>
        <taxon>Actinopterygii</taxon>
        <taxon>Neopterygii</taxon>
        <taxon>Teleostei</taxon>
        <taxon>Anguilliformes</taxon>
        <taxon>Anguillidae</taxon>
        <taxon>Anguilla</taxon>
    </lineage>
</organism>
<dbReference type="AlphaFoldDB" id="A0A0E9XLJ6"/>
<protein>
    <submittedName>
        <fullName evidence="1">Uncharacterized protein</fullName>
    </submittedName>
</protein>
<reference evidence="1" key="1">
    <citation type="submission" date="2014-11" db="EMBL/GenBank/DDBJ databases">
        <authorList>
            <person name="Amaro Gonzalez C."/>
        </authorList>
    </citation>
    <scope>NUCLEOTIDE SEQUENCE</scope>
</reference>